<comment type="caution">
    <text evidence="1">The sequence shown here is derived from an EMBL/GenBank/DDBJ whole genome shotgun (WGS) entry which is preliminary data.</text>
</comment>
<evidence type="ECO:0000313" key="2">
    <source>
        <dbReference type="Proteomes" id="UP001305779"/>
    </source>
</evidence>
<keyword evidence="2" id="KW-1185">Reference proteome</keyword>
<name>A0ABR0F4C1_ZASCE</name>
<proteinExistence type="predicted"/>
<gene>
    <name evidence="1" type="ORF">PRZ48_001934</name>
</gene>
<dbReference type="Proteomes" id="UP001305779">
    <property type="component" value="Unassembled WGS sequence"/>
</dbReference>
<reference evidence="1 2" key="1">
    <citation type="journal article" date="2023" name="G3 (Bethesda)">
        <title>A chromosome-level genome assembly of Zasmidium syzygii isolated from banana leaves.</title>
        <authorList>
            <person name="van Westerhoven A.C."/>
            <person name="Mehrabi R."/>
            <person name="Talebi R."/>
            <person name="Steentjes M.B.F."/>
            <person name="Corcolon B."/>
            <person name="Chong P.A."/>
            <person name="Kema G.H.J."/>
            <person name="Seidl M.F."/>
        </authorList>
    </citation>
    <scope>NUCLEOTIDE SEQUENCE [LARGE SCALE GENOMIC DNA]</scope>
    <source>
        <strain evidence="1 2">P124</strain>
    </source>
</reference>
<protein>
    <submittedName>
        <fullName evidence="1">Uncharacterized protein</fullName>
    </submittedName>
</protein>
<evidence type="ECO:0000313" key="1">
    <source>
        <dbReference type="EMBL" id="KAK4508196.1"/>
    </source>
</evidence>
<dbReference type="EMBL" id="JAXOVC010000001">
    <property type="protein sequence ID" value="KAK4508196.1"/>
    <property type="molecule type" value="Genomic_DNA"/>
</dbReference>
<accession>A0ABR0F4C1</accession>
<organism evidence="1 2">
    <name type="scientific">Zasmidium cellare</name>
    <name type="common">Wine cellar mold</name>
    <name type="synonym">Racodium cellare</name>
    <dbReference type="NCBI Taxonomy" id="395010"/>
    <lineage>
        <taxon>Eukaryota</taxon>
        <taxon>Fungi</taxon>
        <taxon>Dikarya</taxon>
        <taxon>Ascomycota</taxon>
        <taxon>Pezizomycotina</taxon>
        <taxon>Dothideomycetes</taxon>
        <taxon>Dothideomycetidae</taxon>
        <taxon>Mycosphaerellales</taxon>
        <taxon>Mycosphaerellaceae</taxon>
        <taxon>Zasmidium</taxon>
    </lineage>
</organism>
<sequence>MEDFYDKYFQAICTNQCQDPLILELRKTIETLDDSNYEAVNNRVINILTELPPMIDKPSNLDGLMFVLTKATSVPAKSRPAKESKDVADLAVMLHKTTINLPEITKAQSAALSLGMPTGFLPDYHNPYYNISTTFSDACLLIVQVINDALAHAKTWKETMIHEGLQFRDYIRKSKLNPNHTFFKLSRDLDHMWEFLDNGRDGWRFVELPHNFYSDVLERLTEVVNVLQEVAVQTNYEVLRKIVKVAHEVGCRLNEFREMRLEAEEAWRQHYEKMREEADMKAEEHVRTLMEKMSFYEKTTGGDQQNEQAPGCFEDGELKALMEKEHTEMEATKMFKGSEEDVDDLDLNV</sequence>